<evidence type="ECO:0000313" key="6">
    <source>
        <dbReference type="EMBL" id="CAF3502543.1"/>
    </source>
</evidence>
<evidence type="ECO:0000313" key="10">
    <source>
        <dbReference type="Proteomes" id="UP000663860"/>
    </source>
</evidence>
<sequence length="166" mass="19471">MKIRQTKVKPKIITITAERLSDHSRITFSMSSDKTIEYLRSLLNHHLPPHTPNQFNLYSFQRGALIHFHPSSFKLDYFPVIFDQSVLLLQMDDRNVNNMNTHSNYKTKQHKRSLLSQFLSSKTTRSSTNNQSSSNITCLSIMKQIFRQRSRSNSINTDYRTNILTY</sequence>
<dbReference type="Proteomes" id="UP000663891">
    <property type="component" value="Unassembled WGS sequence"/>
</dbReference>
<accession>A0A814H9H4</accession>
<evidence type="ECO:0000313" key="4">
    <source>
        <dbReference type="EMBL" id="CAF1052377.1"/>
    </source>
</evidence>
<name>A0A814H9H4_9BILA</name>
<gene>
    <name evidence="1" type="ORF">BJG266_LOCUS11870</name>
    <name evidence="2" type="ORF">IZO911_LOCUS17950</name>
    <name evidence="3" type="ORF">JYZ213_LOCUS18131</name>
    <name evidence="7" type="ORF">KXQ929_LOCUS1495</name>
    <name evidence="6" type="ORF">OKA104_LOCUS1580</name>
    <name evidence="8" type="ORF">OXD698_LOCUS24987</name>
    <name evidence="5" type="ORF">QVE165_LOCUS32951</name>
    <name evidence="4" type="ORF">VCS650_LOCUS17479</name>
</gene>
<dbReference type="EMBL" id="CAJNON010000161">
    <property type="protein sequence ID" value="CAF1052377.1"/>
    <property type="molecule type" value="Genomic_DNA"/>
</dbReference>
<evidence type="ECO:0000313" key="3">
    <source>
        <dbReference type="EMBL" id="CAF1040898.1"/>
    </source>
</evidence>
<protein>
    <submittedName>
        <fullName evidence="2">Uncharacterized protein</fullName>
    </submittedName>
</protein>
<dbReference type="EMBL" id="CAJOAZ010002350">
    <property type="protein sequence ID" value="CAF3920357.1"/>
    <property type="molecule type" value="Genomic_DNA"/>
</dbReference>
<evidence type="ECO:0000313" key="1">
    <source>
        <dbReference type="EMBL" id="CAF0927133.1"/>
    </source>
</evidence>
<dbReference type="Proteomes" id="UP000663832">
    <property type="component" value="Unassembled WGS sequence"/>
</dbReference>
<reference evidence="2" key="1">
    <citation type="submission" date="2021-02" db="EMBL/GenBank/DDBJ databases">
        <authorList>
            <person name="Nowell W R."/>
        </authorList>
    </citation>
    <scope>NUCLEOTIDE SEQUENCE</scope>
</reference>
<evidence type="ECO:0000313" key="8">
    <source>
        <dbReference type="EMBL" id="CAF3920357.1"/>
    </source>
</evidence>
<dbReference type="Proteomes" id="UP000663881">
    <property type="component" value="Unassembled WGS sequence"/>
</dbReference>
<evidence type="ECO:0000313" key="5">
    <source>
        <dbReference type="EMBL" id="CAF1332123.1"/>
    </source>
</evidence>
<dbReference type="EMBL" id="CAJNOM010000297">
    <property type="protein sequence ID" value="CAF1332123.1"/>
    <property type="molecule type" value="Genomic_DNA"/>
</dbReference>
<evidence type="ECO:0000313" key="7">
    <source>
        <dbReference type="EMBL" id="CAF3527506.1"/>
    </source>
</evidence>
<dbReference type="EMBL" id="CAJNOG010000175">
    <property type="protein sequence ID" value="CAF1040898.1"/>
    <property type="molecule type" value="Genomic_DNA"/>
</dbReference>
<dbReference type="OrthoDB" id="10032159at2759"/>
<dbReference type="Proteomes" id="UP000663845">
    <property type="component" value="Unassembled WGS sequence"/>
</dbReference>
<dbReference type="Proteomes" id="UP000663860">
    <property type="component" value="Unassembled WGS sequence"/>
</dbReference>
<dbReference type="EMBL" id="CAJNOE010000170">
    <property type="protein sequence ID" value="CAF1006766.1"/>
    <property type="molecule type" value="Genomic_DNA"/>
</dbReference>
<proteinExistence type="predicted"/>
<dbReference type="EMBL" id="CAJOBB010000041">
    <property type="protein sequence ID" value="CAF3527506.1"/>
    <property type="molecule type" value="Genomic_DNA"/>
</dbReference>
<dbReference type="EMBL" id="CAJNOI010000044">
    <property type="protein sequence ID" value="CAF0927133.1"/>
    <property type="molecule type" value="Genomic_DNA"/>
</dbReference>
<keyword evidence="9" id="KW-1185">Reference proteome</keyword>
<evidence type="ECO:0000313" key="2">
    <source>
        <dbReference type="EMBL" id="CAF1006766.1"/>
    </source>
</evidence>
<dbReference type="Proteomes" id="UP000663868">
    <property type="component" value="Unassembled WGS sequence"/>
</dbReference>
<dbReference type="Proteomes" id="UP000663877">
    <property type="component" value="Unassembled WGS sequence"/>
</dbReference>
<dbReference type="AlphaFoldDB" id="A0A814H9H4"/>
<organism evidence="2 10">
    <name type="scientific">Adineta steineri</name>
    <dbReference type="NCBI Taxonomy" id="433720"/>
    <lineage>
        <taxon>Eukaryota</taxon>
        <taxon>Metazoa</taxon>
        <taxon>Spiralia</taxon>
        <taxon>Gnathifera</taxon>
        <taxon>Rotifera</taxon>
        <taxon>Eurotatoria</taxon>
        <taxon>Bdelloidea</taxon>
        <taxon>Adinetida</taxon>
        <taxon>Adinetidae</taxon>
        <taxon>Adineta</taxon>
    </lineage>
</organism>
<dbReference type="Proteomes" id="UP000663844">
    <property type="component" value="Unassembled WGS sequence"/>
</dbReference>
<evidence type="ECO:0000313" key="9">
    <source>
        <dbReference type="Proteomes" id="UP000663832"/>
    </source>
</evidence>
<comment type="caution">
    <text evidence="2">The sequence shown here is derived from an EMBL/GenBank/DDBJ whole genome shotgun (WGS) entry which is preliminary data.</text>
</comment>
<dbReference type="EMBL" id="CAJOAY010000039">
    <property type="protein sequence ID" value="CAF3502543.1"/>
    <property type="molecule type" value="Genomic_DNA"/>
</dbReference>